<keyword evidence="4" id="KW-0067">ATP-binding</keyword>
<dbReference type="PANTHER" id="PTHR43519:SF1">
    <property type="entry name" value="ATP-DEPENDENT RNA HELICASE HRPB"/>
    <property type="match status" value="1"/>
</dbReference>
<organism evidence="7 8">
    <name type="scientific">Shewanella surugensis</name>
    <dbReference type="NCBI Taxonomy" id="212020"/>
    <lineage>
        <taxon>Bacteria</taxon>
        <taxon>Pseudomonadati</taxon>
        <taxon>Pseudomonadota</taxon>
        <taxon>Gammaproteobacteria</taxon>
        <taxon>Alteromonadales</taxon>
        <taxon>Shewanellaceae</taxon>
        <taxon>Shewanella</taxon>
    </lineage>
</organism>
<dbReference type="EMBL" id="JAKIKS010000078">
    <property type="protein sequence ID" value="MCL1126220.1"/>
    <property type="molecule type" value="Genomic_DNA"/>
</dbReference>
<evidence type="ECO:0000259" key="5">
    <source>
        <dbReference type="PROSITE" id="PS51192"/>
    </source>
</evidence>
<dbReference type="CDD" id="cd17917">
    <property type="entry name" value="DEXHc_RHA-like"/>
    <property type="match status" value="1"/>
</dbReference>
<dbReference type="GO" id="GO:0004386">
    <property type="term" value="F:helicase activity"/>
    <property type="evidence" value="ECO:0007669"/>
    <property type="project" value="UniProtKB-KW"/>
</dbReference>
<dbReference type="PANTHER" id="PTHR43519">
    <property type="entry name" value="ATP-DEPENDENT RNA HELICASE HRPB"/>
    <property type="match status" value="1"/>
</dbReference>
<keyword evidence="3 7" id="KW-0347">Helicase</keyword>
<dbReference type="SUPFAM" id="SSF52540">
    <property type="entry name" value="P-loop containing nucleoside triphosphate hydrolases"/>
    <property type="match status" value="1"/>
</dbReference>
<feature type="domain" description="Helicase C-terminal" evidence="6">
    <location>
        <begin position="208"/>
        <end position="381"/>
    </location>
</feature>
<dbReference type="PROSITE" id="PS51192">
    <property type="entry name" value="HELICASE_ATP_BIND_1"/>
    <property type="match status" value="1"/>
</dbReference>
<proteinExistence type="predicted"/>
<feature type="domain" description="Helicase ATP-binding" evidence="5">
    <location>
        <begin position="12"/>
        <end position="176"/>
    </location>
</feature>
<dbReference type="InterPro" id="IPR001650">
    <property type="entry name" value="Helicase_C-like"/>
</dbReference>
<evidence type="ECO:0000256" key="3">
    <source>
        <dbReference type="ARBA" id="ARBA00022806"/>
    </source>
</evidence>
<dbReference type="Pfam" id="PF00271">
    <property type="entry name" value="Helicase_C"/>
    <property type="match status" value="1"/>
</dbReference>
<dbReference type="Gene3D" id="1.20.120.1080">
    <property type="match status" value="1"/>
</dbReference>
<keyword evidence="8" id="KW-1185">Reference proteome</keyword>
<dbReference type="InterPro" id="IPR014001">
    <property type="entry name" value="Helicase_ATP-bd"/>
</dbReference>
<keyword evidence="1" id="KW-0547">Nucleotide-binding</keyword>
<dbReference type="InterPro" id="IPR027417">
    <property type="entry name" value="P-loop_NTPase"/>
</dbReference>
<dbReference type="SMART" id="SM00487">
    <property type="entry name" value="DEXDc"/>
    <property type="match status" value="1"/>
</dbReference>
<gene>
    <name evidence="7" type="ORF">L2764_17480</name>
</gene>
<evidence type="ECO:0000256" key="4">
    <source>
        <dbReference type="ARBA" id="ARBA00022840"/>
    </source>
</evidence>
<dbReference type="CDD" id="cd18791">
    <property type="entry name" value="SF2_C_RHA"/>
    <property type="match status" value="1"/>
</dbReference>
<evidence type="ECO:0000313" key="8">
    <source>
        <dbReference type="Proteomes" id="UP001203423"/>
    </source>
</evidence>
<evidence type="ECO:0000259" key="6">
    <source>
        <dbReference type="PROSITE" id="PS51194"/>
    </source>
</evidence>
<reference evidence="7 8" key="1">
    <citation type="submission" date="2022-01" db="EMBL/GenBank/DDBJ databases">
        <title>Whole genome-based taxonomy of the Shewanellaceae.</title>
        <authorList>
            <person name="Martin-Rodriguez A.J."/>
        </authorList>
    </citation>
    <scope>NUCLEOTIDE SEQUENCE [LARGE SCALE GENOMIC DNA]</scope>
    <source>
        <strain evidence="7 8">DSM 17177</strain>
    </source>
</reference>
<dbReference type="SMART" id="SM00847">
    <property type="entry name" value="HA2"/>
    <property type="match status" value="1"/>
</dbReference>
<sequence length="820" mass="91964">MHFPIDSLHDEFLRLLAIHHLVVESDTGSGKSTRLPLWSTQLVVKGRRARVLVIEPRRVACLALAEFVRTKAAQATLLQDELIKVDYAIRFDSTVTQKTQVAFVTPGVALRWLNVNGLVDFDVIIIDEFHERRWDTDILLAILKRDARHRLVLTSATIDTERLTTYLEQTPLYKAKCLKAEGRRFSIDLFYQAMQSHDLPELIDIENKVQRAISQVIEMKTLTGDILVFLPGKREILSCQQKCQSLLLNADFSSVVLHGGINHELQKKVLVGSSQRRVIFATNVAETSLTIPGVTAVIDSGLERRTQQRNGRTVLSLLRISHTSSEQRKGRAGRTQSGVCIRLWGSHAALEAITQPELQRNDLIEPMLAAAAAGYRLADLRFLDKLHEKTLLNATLKLVNMGAIDQEGQITAHGLHLFPLPIDTLFAHLISAMTDEVSRGLMIDLVAALSVGQKLFTLPSSPQDLQLLMQWEPFNCDASLLIKIMRASVPEFLSVDKILLAEAKQLANQIRSGLSFVDITPLMDSTIRQKWLLNVINAAPELAFVRREKRYQTLGNGYSEINIGRGSRFSSELVANDGKKSALAAVVFDQFSVVGKGVKQTVNFANCMAPISVNILVEAKVGEENVEDRPSKKRVDQVLFVRQYAGRVIGSRVGRVKGQQLLESIVGSMISGTIFPGLAIKIDQDIHAWNIWQELKKNQHKTSVDNFLSAEVSLTLKNYLKTKLIELGVESVDDLELIDVKDLYFEGIPLWERAEFDRLYPSILTLSALTLQAEYAPKNKLVTLHYSSGSRKLGPKRWELPRWSGWKIKYRKASRVVDVT</sequence>
<dbReference type="RefSeq" id="WP_248941610.1">
    <property type="nucleotide sequence ID" value="NZ_JAKIKS010000078.1"/>
</dbReference>
<dbReference type="Proteomes" id="UP001203423">
    <property type="component" value="Unassembled WGS sequence"/>
</dbReference>
<evidence type="ECO:0000256" key="1">
    <source>
        <dbReference type="ARBA" id="ARBA00022741"/>
    </source>
</evidence>
<evidence type="ECO:0000256" key="2">
    <source>
        <dbReference type="ARBA" id="ARBA00022801"/>
    </source>
</evidence>
<dbReference type="Pfam" id="PF00270">
    <property type="entry name" value="DEAD"/>
    <property type="match status" value="1"/>
</dbReference>
<evidence type="ECO:0000313" key="7">
    <source>
        <dbReference type="EMBL" id="MCL1126220.1"/>
    </source>
</evidence>
<dbReference type="InterPro" id="IPR011545">
    <property type="entry name" value="DEAD/DEAH_box_helicase_dom"/>
</dbReference>
<dbReference type="SMART" id="SM00490">
    <property type="entry name" value="HELICc"/>
    <property type="match status" value="1"/>
</dbReference>
<accession>A0ABT0LFT5</accession>
<protein>
    <submittedName>
        <fullName evidence="7">DEAD/DEAH box helicase</fullName>
    </submittedName>
</protein>
<comment type="caution">
    <text evidence="7">The sequence shown here is derived from an EMBL/GenBank/DDBJ whole genome shotgun (WGS) entry which is preliminary data.</text>
</comment>
<name>A0ABT0LFT5_9GAMM</name>
<dbReference type="InterPro" id="IPR007502">
    <property type="entry name" value="Helicase-assoc_dom"/>
</dbReference>
<dbReference type="PROSITE" id="PS51194">
    <property type="entry name" value="HELICASE_CTER"/>
    <property type="match status" value="1"/>
</dbReference>
<keyword evidence="2" id="KW-0378">Hydrolase</keyword>
<dbReference type="Gene3D" id="3.40.50.300">
    <property type="entry name" value="P-loop containing nucleotide triphosphate hydrolases"/>
    <property type="match status" value="2"/>
</dbReference>